<name>A0A1E3SZZ1_9MYCO</name>
<evidence type="ECO:0000313" key="1">
    <source>
        <dbReference type="EMBL" id="ODR07715.1"/>
    </source>
</evidence>
<reference evidence="2" key="1">
    <citation type="submission" date="2016-09" db="EMBL/GenBank/DDBJ databases">
        <authorList>
            <person name="Greninger A.L."/>
            <person name="Jerome K.R."/>
            <person name="Mcnair B."/>
            <person name="Wallis C."/>
            <person name="Fang F."/>
        </authorList>
    </citation>
    <scope>NUCLEOTIDE SEQUENCE [LARGE SCALE GENOMIC DNA]</scope>
    <source>
        <strain evidence="2">BC1_M4</strain>
    </source>
</reference>
<sequence length="94" mass="10023">MSEILYNFASNNSSLDDVTSLVNGIQEVRSDIANLFNVLGTVYEGAGATALSQAHQNLDSMLDDVLNNMAISQKQAQDQQAAMQALDAQNAAAF</sequence>
<dbReference type="EMBL" id="MIHC01000011">
    <property type="protein sequence ID" value="ODR07715.1"/>
    <property type="molecule type" value="Genomic_DNA"/>
</dbReference>
<dbReference type="Gene3D" id="1.10.287.1060">
    <property type="entry name" value="ESAT-6-like"/>
    <property type="match status" value="1"/>
</dbReference>
<dbReference type="InterPro" id="IPR036689">
    <property type="entry name" value="ESAT-6-like_sf"/>
</dbReference>
<evidence type="ECO:0000313" key="2">
    <source>
        <dbReference type="Proteomes" id="UP000094224"/>
    </source>
</evidence>
<dbReference type="OrthoDB" id="4626780at2"/>
<accession>A0A1E3SZZ1</accession>
<keyword evidence="2" id="KW-1185">Reference proteome</keyword>
<organism evidence="1 2">
    <name type="scientific">Mycobacterium sherrisii</name>
    <dbReference type="NCBI Taxonomy" id="243061"/>
    <lineage>
        <taxon>Bacteria</taxon>
        <taxon>Bacillati</taxon>
        <taxon>Actinomycetota</taxon>
        <taxon>Actinomycetes</taxon>
        <taxon>Mycobacteriales</taxon>
        <taxon>Mycobacteriaceae</taxon>
        <taxon>Mycobacterium</taxon>
        <taxon>Mycobacterium simiae complex</taxon>
    </lineage>
</organism>
<proteinExistence type="predicted"/>
<protein>
    <recommendedName>
        <fullName evidence="3">ESAT-6-like protein</fullName>
    </recommendedName>
</protein>
<comment type="caution">
    <text evidence="1">The sequence shown here is derived from an EMBL/GenBank/DDBJ whole genome shotgun (WGS) entry which is preliminary data.</text>
</comment>
<dbReference type="Proteomes" id="UP000094224">
    <property type="component" value="Unassembled WGS sequence"/>
</dbReference>
<dbReference type="AlphaFoldDB" id="A0A1E3SZZ1"/>
<evidence type="ECO:0008006" key="3">
    <source>
        <dbReference type="Google" id="ProtNLM"/>
    </source>
</evidence>
<gene>
    <name evidence="1" type="ORF">BHQ21_08270</name>
</gene>
<dbReference type="RefSeq" id="WP_069399820.1">
    <property type="nucleotide sequence ID" value="NZ_JACKTB010000076.1"/>
</dbReference>
<dbReference type="SUPFAM" id="SSF140453">
    <property type="entry name" value="EsxAB dimer-like"/>
    <property type="match status" value="1"/>
</dbReference>